<dbReference type="Proteomes" id="UP001066276">
    <property type="component" value="Chromosome 3_1"/>
</dbReference>
<protein>
    <submittedName>
        <fullName evidence="2">Uncharacterized protein</fullName>
    </submittedName>
</protein>
<evidence type="ECO:0000313" key="2">
    <source>
        <dbReference type="EMBL" id="KAJ1187712.1"/>
    </source>
</evidence>
<evidence type="ECO:0000256" key="1">
    <source>
        <dbReference type="SAM" id="MobiDB-lite"/>
    </source>
</evidence>
<proteinExistence type="predicted"/>
<evidence type="ECO:0000313" key="3">
    <source>
        <dbReference type="Proteomes" id="UP001066276"/>
    </source>
</evidence>
<name>A0AAV7UJC5_PLEWA</name>
<keyword evidence="3" id="KW-1185">Reference proteome</keyword>
<sequence>MAALQAAPPWRILPAGGNPAGNRRTRLGDRGFTAAVGIHKEAPPACWRCFRGRRPWRSMTTRVRMTPLVTYKRKYCHPETSSLAQSKSPNYDMVPPTMVFRH</sequence>
<organism evidence="2 3">
    <name type="scientific">Pleurodeles waltl</name>
    <name type="common">Iberian ribbed newt</name>
    <dbReference type="NCBI Taxonomy" id="8319"/>
    <lineage>
        <taxon>Eukaryota</taxon>
        <taxon>Metazoa</taxon>
        <taxon>Chordata</taxon>
        <taxon>Craniata</taxon>
        <taxon>Vertebrata</taxon>
        <taxon>Euteleostomi</taxon>
        <taxon>Amphibia</taxon>
        <taxon>Batrachia</taxon>
        <taxon>Caudata</taxon>
        <taxon>Salamandroidea</taxon>
        <taxon>Salamandridae</taxon>
        <taxon>Pleurodelinae</taxon>
        <taxon>Pleurodeles</taxon>
    </lineage>
</organism>
<dbReference type="AlphaFoldDB" id="A0AAV7UJC5"/>
<feature type="region of interest" description="Disordered" evidence="1">
    <location>
        <begin position="1"/>
        <end position="27"/>
    </location>
</feature>
<gene>
    <name evidence="2" type="ORF">NDU88_004483</name>
</gene>
<comment type="caution">
    <text evidence="2">The sequence shown here is derived from an EMBL/GenBank/DDBJ whole genome shotgun (WGS) entry which is preliminary data.</text>
</comment>
<dbReference type="EMBL" id="JANPWB010000005">
    <property type="protein sequence ID" value="KAJ1187712.1"/>
    <property type="molecule type" value="Genomic_DNA"/>
</dbReference>
<reference evidence="2" key="1">
    <citation type="journal article" date="2022" name="bioRxiv">
        <title>Sequencing and chromosome-scale assembly of the giantPleurodeles waltlgenome.</title>
        <authorList>
            <person name="Brown T."/>
            <person name="Elewa A."/>
            <person name="Iarovenko S."/>
            <person name="Subramanian E."/>
            <person name="Araus A.J."/>
            <person name="Petzold A."/>
            <person name="Susuki M."/>
            <person name="Suzuki K.-i.T."/>
            <person name="Hayashi T."/>
            <person name="Toyoda A."/>
            <person name="Oliveira C."/>
            <person name="Osipova E."/>
            <person name="Leigh N.D."/>
            <person name="Simon A."/>
            <person name="Yun M.H."/>
        </authorList>
    </citation>
    <scope>NUCLEOTIDE SEQUENCE</scope>
    <source>
        <strain evidence="2">20211129_DDA</strain>
        <tissue evidence="2">Liver</tissue>
    </source>
</reference>
<accession>A0AAV7UJC5</accession>